<gene>
    <name evidence="3" type="ORF">NITLEN_40209</name>
</gene>
<feature type="repeat" description="TPR" evidence="1">
    <location>
        <begin position="86"/>
        <end position="119"/>
    </location>
</feature>
<dbReference type="PANTHER" id="PTHR12558:SF13">
    <property type="entry name" value="CELL DIVISION CYCLE PROTEIN 27 HOMOLOG"/>
    <property type="match status" value="1"/>
</dbReference>
<protein>
    <submittedName>
        <fullName evidence="3">Uncharacterized protein</fullName>
    </submittedName>
</protein>
<feature type="repeat" description="TPR" evidence="1">
    <location>
        <begin position="120"/>
        <end position="153"/>
    </location>
</feature>
<organism evidence="3 4">
    <name type="scientific">Nitrospira lenta</name>
    <dbReference type="NCBI Taxonomy" id="1436998"/>
    <lineage>
        <taxon>Bacteria</taxon>
        <taxon>Pseudomonadati</taxon>
        <taxon>Nitrospirota</taxon>
        <taxon>Nitrospiria</taxon>
        <taxon>Nitrospirales</taxon>
        <taxon>Nitrospiraceae</taxon>
        <taxon>Nitrospira</taxon>
    </lineage>
</organism>
<dbReference type="InterPro" id="IPR011990">
    <property type="entry name" value="TPR-like_helical_dom_sf"/>
</dbReference>
<dbReference type="PROSITE" id="PS50293">
    <property type="entry name" value="TPR_REGION"/>
    <property type="match status" value="1"/>
</dbReference>
<dbReference type="SUPFAM" id="SSF48452">
    <property type="entry name" value="TPR-like"/>
    <property type="match status" value="1"/>
</dbReference>
<accession>A0A330L7Q7</accession>
<dbReference type="Gene3D" id="1.25.40.10">
    <property type="entry name" value="Tetratricopeptide repeat domain"/>
    <property type="match status" value="2"/>
</dbReference>
<proteinExistence type="predicted"/>
<dbReference type="Pfam" id="PF13181">
    <property type="entry name" value="TPR_8"/>
    <property type="match status" value="1"/>
</dbReference>
<keyword evidence="4" id="KW-1185">Reference proteome</keyword>
<sequence>MDTTNPSNEPTQTATALDPGDQPLSPDEEILAIEKLLAEEPDDFQARCRLGELYFSKGRMDDALVEVKKSIEMAEGLRAEMNRSLAMYYSNLGTIYATKNMADEAEAEFKHALEVFPHDILALFNLGRVYADKKKFMEAKDYYERLVEMTPEDPIAWYNLASVYVELDNPLVSDYNTIDMGIQCYMRTLELEPTHLEASFKLMEIALNHKKSDLAIKVMESAVENNPDEPLAYYNLISVYDKCKMFEQAEEARKRLKERFAKKAKESSAS</sequence>
<name>A0A330L7Q7_9BACT</name>
<evidence type="ECO:0000256" key="1">
    <source>
        <dbReference type="PROSITE-ProRule" id="PRU00339"/>
    </source>
</evidence>
<dbReference type="InterPro" id="IPR019734">
    <property type="entry name" value="TPR_rpt"/>
</dbReference>
<dbReference type="AlphaFoldDB" id="A0A330L7Q7"/>
<evidence type="ECO:0000256" key="2">
    <source>
        <dbReference type="SAM" id="MobiDB-lite"/>
    </source>
</evidence>
<dbReference type="InParanoid" id="A0A330L7Q7"/>
<reference evidence="4" key="1">
    <citation type="submission" date="2018-04" db="EMBL/GenBank/DDBJ databases">
        <authorList>
            <person name="Lucker S."/>
            <person name="Sakoula D."/>
        </authorList>
    </citation>
    <scope>NUCLEOTIDE SEQUENCE [LARGE SCALE GENOMIC DNA]</scope>
</reference>
<dbReference type="SMART" id="SM00028">
    <property type="entry name" value="TPR"/>
    <property type="match status" value="5"/>
</dbReference>
<dbReference type="RefSeq" id="WP_121989981.1">
    <property type="nucleotide sequence ID" value="NZ_OUNR01000017.1"/>
</dbReference>
<feature type="compositionally biased region" description="Polar residues" evidence="2">
    <location>
        <begin position="1"/>
        <end position="15"/>
    </location>
</feature>
<dbReference type="Proteomes" id="UP000248168">
    <property type="component" value="Unassembled WGS sequence"/>
</dbReference>
<evidence type="ECO:0000313" key="3">
    <source>
        <dbReference type="EMBL" id="SPP65736.1"/>
    </source>
</evidence>
<dbReference type="OrthoDB" id="9814042at2"/>
<keyword evidence="1" id="KW-0802">TPR repeat</keyword>
<evidence type="ECO:0000313" key="4">
    <source>
        <dbReference type="Proteomes" id="UP000248168"/>
    </source>
</evidence>
<dbReference type="PROSITE" id="PS50005">
    <property type="entry name" value="TPR"/>
    <property type="match status" value="2"/>
</dbReference>
<dbReference type="Pfam" id="PF13424">
    <property type="entry name" value="TPR_12"/>
    <property type="match status" value="1"/>
</dbReference>
<feature type="region of interest" description="Disordered" evidence="2">
    <location>
        <begin position="1"/>
        <end position="25"/>
    </location>
</feature>
<dbReference type="PANTHER" id="PTHR12558">
    <property type="entry name" value="CELL DIVISION CYCLE 16,23,27"/>
    <property type="match status" value="1"/>
</dbReference>
<dbReference type="EMBL" id="OUNR01000017">
    <property type="protein sequence ID" value="SPP65736.1"/>
    <property type="molecule type" value="Genomic_DNA"/>
</dbReference>